<evidence type="ECO:0000256" key="1">
    <source>
        <dbReference type="SAM" id="MobiDB-lite"/>
    </source>
</evidence>
<feature type="region of interest" description="Disordered" evidence="1">
    <location>
        <begin position="194"/>
        <end position="213"/>
    </location>
</feature>
<feature type="compositionally biased region" description="Polar residues" evidence="1">
    <location>
        <begin position="194"/>
        <end position="203"/>
    </location>
</feature>
<gene>
    <name evidence="2" type="ORF">COV05_00475</name>
</gene>
<organism evidence="2 3">
    <name type="scientific">Candidatus Uhrbacteria bacterium CG10_big_fil_rev_8_21_14_0_10_48_16</name>
    <dbReference type="NCBI Taxonomy" id="1975038"/>
    <lineage>
        <taxon>Bacteria</taxon>
        <taxon>Candidatus Uhriibacteriota</taxon>
    </lineage>
</organism>
<dbReference type="Proteomes" id="UP000231436">
    <property type="component" value="Unassembled WGS sequence"/>
</dbReference>
<protein>
    <submittedName>
        <fullName evidence="2">Uncharacterized protein</fullName>
    </submittedName>
</protein>
<accession>A0A2M8LIB6</accession>
<comment type="caution">
    <text evidence="2">The sequence shown here is derived from an EMBL/GenBank/DDBJ whole genome shotgun (WGS) entry which is preliminary data.</text>
</comment>
<dbReference type="EMBL" id="PFEU01000004">
    <property type="protein sequence ID" value="PJE77199.1"/>
    <property type="molecule type" value="Genomic_DNA"/>
</dbReference>
<sequence length="213" mass="24398">MEKSRREVLLSELKDCELITNQDRVSLLLVLEGLKSACDIQLYSLYRFPGVKESVYKEADREYQKTISTVKGLLEKFHLPYELTFGEPPLETAYFQIGKDTASLQALLDSRDTEEEGRAFGIPDTAISQLADKNKSREILPAEVLSSDYIHFLDFILSKDHWQEELEFVKRRAEEVKRLAPDLYAKIILEGKNSAENSETSTGHWEDTTDDTT</sequence>
<evidence type="ECO:0000313" key="2">
    <source>
        <dbReference type="EMBL" id="PJE77199.1"/>
    </source>
</evidence>
<proteinExistence type="predicted"/>
<evidence type="ECO:0000313" key="3">
    <source>
        <dbReference type="Proteomes" id="UP000231436"/>
    </source>
</evidence>
<dbReference type="AlphaFoldDB" id="A0A2M8LIB6"/>
<name>A0A2M8LIB6_9BACT</name>
<reference evidence="3" key="1">
    <citation type="submission" date="2017-09" db="EMBL/GenBank/DDBJ databases">
        <title>Depth-based differentiation of microbial function through sediment-hosted aquifers and enrichment of novel symbionts in the deep terrestrial subsurface.</title>
        <authorList>
            <person name="Probst A.J."/>
            <person name="Ladd B."/>
            <person name="Jarett J.K."/>
            <person name="Geller-Mcgrath D.E."/>
            <person name="Sieber C.M.K."/>
            <person name="Emerson J.B."/>
            <person name="Anantharaman K."/>
            <person name="Thomas B.C."/>
            <person name="Malmstrom R."/>
            <person name="Stieglmeier M."/>
            <person name="Klingl A."/>
            <person name="Woyke T."/>
            <person name="Ryan C.M."/>
            <person name="Banfield J.F."/>
        </authorList>
    </citation>
    <scope>NUCLEOTIDE SEQUENCE [LARGE SCALE GENOMIC DNA]</scope>
</reference>